<evidence type="ECO:0000313" key="2">
    <source>
        <dbReference type="Proteomes" id="UP000821853"/>
    </source>
</evidence>
<accession>A0A9J6F6P7</accession>
<organism evidence="1 2">
    <name type="scientific">Haemaphysalis longicornis</name>
    <name type="common">Bush tick</name>
    <dbReference type="NCBI Taxonomy" id="44386"/>
    <lineage>
        <taxon>Eukaryota</taxon>
        <taxon>Metazoa</taxon>
        <taxon>Ecdysozoa</taxon>
        <taxon>Arthropoda</taxon>
        <taxon>Chelicerata</taxon>
        <taxon>Arachnida</taxon>
        <taxon>Acari</taxon>
        <taxon>Parasitiformes</taxon>
        <taxon>Ixodida</taxon>
        <taxon>Ixodoidea</taxon>
        <taxon>Ixodidae</taxon>
        <taxon>Haemaphysalinae</taxon>
        <taxon>Haemaphysalis</taxon>
    </lineage>
</organism>
<gene>
    <name evidence="1" type="ORF">HPB48_007971</name>
</gene>
<reference evidence="1 2" key="1">
    <citation type="journal article" date="2020" name="Cell">
        <title>Large-Scale Comparative Analyses of Tick Genomes Elucidate Their Genetic Diversity and Vector Capacities.</title>
        <authorList>
            <consortium name="Tick Genome and Microbiome Consortium (TIGMIC)"/>
            <person name="Jia N."/>
            <person name="Wang J."/>
            <person name="Shi W."/>
            <person name="Du L."/>
            <person name="Sun Y."/>
            <person name="Zhan W."/>
            <person name="Jiang J.F."/>
            <person name="Wang Q."/>
            <person name="Zhang B."/>
            <person name="Ji P."/>
            <person name="Bell-Sakyi L."/>
            <person name="Cui X.M."/>
            <person name="Yuan T.T."/>
            <person name="Jiang B.G."/>
            <person name="Yang W.F."/>
            <person name="Lam T.T."/>
            <person name="Chang Q.C."/>
            <person name="Ding S.J."/>
            <person name="Wang X.J."/>
            <person name="Zhu J.G."/>
            <person name="Ruan X.D."/>
            <person name="Zhao L."/>
            <person name="Wei J.T."/>
            <person name="Ye R.Z."/>
            <person name="Que T.C."/>
            <person name="Du C.H."/>
            <person name="Zhou Y.H."/>
            <person name="Cheng J.X."/>
            <person name="Dai P.F."/>
            <person name="Guo W.B."/>
            <person name="Han X.H."/>
            <person name="Huang E.J."/>
            <person name="Li L.F."/>
            <person name="Wei W."/>
            <person name="Gao Y.C."/>
            <person name="Liu J.Z."/>
            <person name="Shao H.Z."/>
            <person name="Wang X."/>
            <person name="Wang C.C."/>
            <person name="Yang T.C."/>
            <person name="Huo Q.B."/>
            <person name="Li W."/>
            <person name="Chen H.Y."/>
            <person name="Chen S.E."/>
            <person name="Zhou L.G."/>
            <person name="Ni X.B."/>
            <person name="Tian J.H."/>
            <person name="Sheng Y."/>
            <person name="Liu T."/>
            <person name="Pan Y.S."/>
            <person name="Xia L.Y."/>
            <person name="Li J."/>
            <person name="Zhao F."/>
            <person name="Cao W.C."/>
        </authorList>
    </citation>
    <scope>NUCLEOTIDE SEQUENCE [LARGE SCALE GENOMIC DNA]</scope>
    <source>
        <strain evidence="1">HaeL-2018</strain>
    </source>
</reference>
<protein>
    <submittedName>
        <fullName evidence="1">Uncharacterized protein</fullName>
    </submittedName>
</protein>
<sequence length="70" mass="7624">MELFAKATKTAVGNSISATGDRLLDIGIHNTLDELSEAQRTAQCNRLAATFTGRTIPKSVRIPYAHHMDP</sequence>
<keyword evidence="2" id="KW-1185">Reference proteome</keyword>
<dbReference type="VEuPathDB" id="VectorBase:HLOH_046084"/>
<dbReference type="EMBL" id="JABSTR010000001">
    <property type="protein sequence ID" value="KAH9359918.1"/>
    <property type="molecule type" value="Genomic_DNA"/>
</dbReference>
<evidence type="ECO:0000313" key="1">
    <source>
        <dbReference type="EMBL" id="KAH9359918.1"/>
    </source>
</evidence>
<dbReference type="AlphaFoldDB" id="A0A9J6F6P7"/>
<dbReference type="Proteomes" id="UP000821853">
    <property type="component" value="Chromosome 1"/>
</dbReference>
<comment type="caution">
    <text evidence="1">The sequence shown here is derived from an EMBL/GenBank/DDBJ whole genome shotgun (WGS) entry which is preliminary data.</text>
</comment>
<proteinExistence type="predicted"/>
<name>A0A9J6F6P7_HAELO</name>